<dbReference type="CDD" id="cd07178">
    <property type="entry name" value="terB_like_YebE"/>
    <property type="match status" value="1"/>
</dbReference>
<evidence type="ECO:0008006" key="5">
    <source>
        <dbReference type="Google" id="ProtNLM"/>
    </source>
</evidence>
<dbReference type="AlphaFoldDB" id="A0A5K7ZVX8"/>
<accession>A0A5K7ZVX8</accession>
<feature type="compositionally biased region" description="Low complexity" evidence="1">
    <location>
        <begin position="94"/>
        <end position="103"/>
    </location>
</feature>
<organism evidence="3 4">
    <name type="scientific">Desulfosarcina ovata subsp. sediminis</name>
    <dbReference type="NCBI Taxonomy" id="885957"/>
    <lineage>
        <taxon>Bacteria</taxon>
        <taxon>Pseudomonadati</taxon>
        <taxon>Thermodesulfobacteriota</taxon>
        <taxon>Desulfobacteria</taxon>
        <taxon>Desulfobacterales</taxon>
        <taxon>Desulfosarcinaceae</taxon>
        <taxon>Desulfosarcina</taxon>
    </lineage>
</organism>
<feature type="compositionally biased region" description="Pro residues" evidence="1">
    <location>
        <begin position="80"/>
        <end position="93"/>
    </location>
</feature>
<dbReference type="KEGG" id="dov:DSCO28_49680"/>
<dbReference type="Gene3D" id="1.10.3680.10">
    <property type="entry name" value="TerB-like"/>
    <property type="match status" value="1"/>
</dbReference>
<feature type="compositionally biased region" description="Pro residues" evidence="1">
    <location>
        <begin position="57"/>
        <end position="71"/>
    </location>
</feature>
<dbReference type="RefSeq" id="WP_155324337.1">
    <property type="nucleotide sequence ID" value="NZ_AP021876.1"/>
</dbReference>
<feature type="region of interest" description="Disordered" evidence="1">
    <location>
        <begin position="49"/>
        <end position="105"/>
    </location>
</feature>
<dbReference type="InterPro" id="IPR029024">
    <property type="entry name" value="TerB-like"/>
</dbReference>
<feature type="region of interest" description="Disordered" evidence="1">
    <location>
        <begin position="1"/>
        <end position="23"/>
    </location>
</feature>
<proteinExistence type="predicted"/>
<dbReference type="Pfam" id="PF04391">
    <property type="entry name" value="DUF533"/>
    <property type="match status" value="1"/>
</dbReference>
<feature type="transmembrane region" description="Helical" evidence="2">
    <location>
        <begin position="21"/>
        <end position="40"/>
    </location>
</feature>
<name>A0A5K7ZVX8_9BACT</name>
<dbReference type="InterPro" id="IPR007486">
    <property type="entry name" value="YebE"/>
</dbReference>
<sequence>MFNPEKLLGGLIRNTTRGSRGGLGSLISGGMAIGALGVAMEAFDHYMNKPQGSAAPPTAPGGSPPPPPPPSSASGRSAATPPPPPMPGPPASATPPTTTQRSSGSTDAVLLIRAMIAAANADGVIDQTERNQILERLQAVELSAEEHAFIVRELLSPADLETIVAGVTSPELARQVYSVSLMAIEVDTPQEAHYMTTLAGRLGLDTDTVESVHRSLGLE</sequence>
<dbReference type="Proteomes" id="UP000425960">
    <property type="component" value="Chromosome"/>
</dbReference>
<keyword evidence="2" id="KW-0812">Transmembrane</keyword>
<reference evidence="3 4" key="1">
    <citation type="submission" date="2019-11" db="EMBL/GenBank/DDBJ databases">
        <title>Comparative genomics of hydrocarbon-degrading Desulfosarcina strains.</title>
        <authorList>
            <person name="Watanabe M."/>
            <person name="Kojima H."/>
            <person name="Fukui M."/>
        </authorList>
    </citation>
    <scope>NUCLEOTIDE SEQUENCE [LARGE SCALE GENOMIC DNA]</scope>
    <source>
        <strain evidence="3 4">28bB2T</strain>
    </source>
</reference>
<evidence type="ECO:0000256" key="2">
    <source>
        <dbReference type="SAM" id="Phobius"/>
    </source>
</evidence>
<protein>
    <recommendedName>
        <fullName evidence="5">Protein YebE</fullName>
    </recommendedName>
</protein>
<dbReference type="EMBL" id="AP021876">
    <property type="protein sequence ID" value="BBO84402.1"/>
    <property type="molecule type" value="Genomic_DNA"/>
</dbReference>
<evidence type="ECO:0000313" key="3">
    <source>
        <dbReference type="EMBL" id="BBO84402.1"/>
    </source>
</evidence>
<evidence type="ECO:0000313" key="4">
    <source>
        <dbReference type="Proteomes" id="UP000425960"/>
    </source>
</evidence>
<keyword evidence="2" id="KW-1133">Transmembrane helix</keyword>
<keyword evidence="2" id="KW-0472">Membrane</keyword>
<evidence type="ECO:0000256" key="1">
    <source>
        <dbReference type="SAM" id="MobiDB-lite"/>
    </source>
</evidence>
<gene>
    <name evidence="3" type="ORF">DSCO28_49680</name>
</gene>
<dbReference type="SUPFAM" id="SSF158682">
    <property type="entry name" value="TerB-like"/>
    <property type="match status" value="1"/>
</dbReference>